<dbReference type="EMBL" id="CP159342">
    <property type="protein sequence ID" value="XCH75438.1"/>
    <property type="molecule type" value="Genomic_DNA"/>
</dbReference>
<dbReference type="RefSeq" id="WP_350934916.1">
    <property type="nucleotide sequence ID" value="NZ_CP157762.1"/>
</dbReference>
<reference evidence="3" key="2">
    <citation type="submission" date="2024-06" db="EMBL/GenBank/DDBJ databases">
        <title>Micromonospora mangrovi CCTCC AA 2012012 genome sequences.</title>
        <authorList>
            <person name="Gao J."/>
        </authorList>
    </citation>
    <scope>NUCLEOTIDE SEQUENCE</scope>
    <source>
        <strain evidence="3">CCTCC AA 2012012</strain>
    </source>
</reference>
<evidence type="ECO:0000259" key="1">
    <source>
        <dbReference type="Pfam" id="PF07508"/>
    </source>
</evidence>
<sequence>MLQKVVTMRRAGSRLVDICAAMNEAEIPTPGGGRKWWPSHVSRLLYTRAAQRLDGGEP</sequence>
<evidence type="ECO:0000313" key="2">
    <source>
        <dbReference type="EMBL" id="XBP94737.1"/>
    </source>
</evidence>
<protein>
    <submittedName>
        <fullName evidence="2">Recombinase family protein</fullName>
    </submittedName>
</protein>
<evidence type="ECO:0000313" key="3">
    <source>
        <dbReference type="EMBL" id="XCH75438.1"/>
    </source>
</evidence>
<gene>
    <name evidence="3" type="ORF">ABUL08_04900</name>
    <name evidence="2" type="ORF">VK199_04870</name>
</gene>
<dbReference type="AlphaFoldDB" id="A0AAU7MB62"/>
<dbReference type="EMBL" id="CP157762">
    <property type="protein sequence ID" value="XBP94737.1"/>
    <property type="molecule type" value="Genomic_DNA"/>
</dbReference>
<reference evidence="2" key="1">
    <citation type="submission" date="2024-01" db="EMBL/GenBank/DDBJ databases">
        <title>The genome sequence of Micromonospora mangrovi CCTCC AA 2012012.</title>
        <authorList>
            <person name="Gao J."/>
        </authorList>
    </citation>
    <scope>NUCLEOTIDE SEQUENCE</scope>
    <source>
        <strain evidence="2">CCTCC AA 2012012</strain>
    </source>
</reference>
<dbReference type="GO" id="GO:0000150">
    <property type="term" value="F:DNA strand exchange activity"/>
    <property type="evidence" value="ECO:0007669"/>
    <property type="project" value="InterPro"/>
</dbReference>
<organism evidence="2">
    <name type="scientific">Micromonospora sp. CCTCC AA 2012012</name>
    <dbReference type="NCBI Taxonomy" id="3111921"/>
    <lineage>
        <taxon>Bacteria</taxon>
        <taxon>Bacillati</taxon>
        <taxon>Actinomycetota</taxon>
        <taxon>Actinomycetes</taxon>
        <taxon>Micromonosporales</taxon>
        <taxon>Micromonosporaceae</taxon>
        <taxon>Micromonospora</taxon>
    </lineage>
</organism>
<feature type="domain" description="Recombinase" evidence="1">
    <location>
        <begin position="3"/>
        <end position="47"/>
    </location>
</feature>
<name>A0AAU7MB62_9ACTN</name>
<dbReference type="GO" id="GO:0003677">
    <property type="term" value="F:DNA binding"/>
    <property type="evidence" value="ECO:0007669"/>
    <property type="project" value="InterPro"/>
</dbReference>
<dbReference type="InterPro" id="IPR011109">
    <property type="entry name" value="DNA_bind_recombinase_dom"/>
</dbReference>
<accession>A0AAU7MB62</accession>
<dbReference type="Pfam" id="PF07508">
    <property type="entry name" value="Recombinase"/>
    <property type="match status" value="1"/>
</dbReference>
<proteinExistence type="predicted"/>